<dbReference type="STRING" id="690879.TSACC_23128"/>
<dbReference type="InParanoid" id="A0A146GDX7"/>
<sequence length="193" mass="20269">MNTTYHIDAPSLRLPQRGALLFILLGTAVMLSAGALRADDLIKNGGFEDGASGWWGPGLKSGGVVSDQAGGGANCLNLSEGFVCQDKRPVEGGKSYKISMKIRSENAAEGSVYVQVSFRGEGVKPGWYGSEVATVEGRSEKALFVTGGTQGWKEYASVIDAPANATEMLIYLRKLGGTSGTASFDDVKIEPAN</sequence>
<evidence type="ECO:0000256" key="1">
    <source>
        <dbReference type="ARBA" id="ARBA00022801"/>
    </source>
</evidence>
<name>A0A146GDX7_TERSA</name>
<dbReference type="EMBL" id="BDCO01000002">
    <property type="protein sequence ID" value="GAT34696.1"/>
    <property type="molecule type" value="Genomic_DNA"/>
</dbReference>
<dbReference type="InterPro" id="IPR008979">
    <property type="entry name" value="Galactose-bd-like_sf"/>
</dbReference>
<keyword evidence="1" id="KW-0378">Hydrolase</keyword>
<dbReference type="Pfam" id="PF02018">
    <property type="entry name" value="CBM_4_9"/>
    <property type="match status" value="1"/>
</dbReference>
<dbReference type="GO" id="GO:0016798">
    <property type="term" value="F:hydrolase activity, acting on glycosyl bonds"/>
    <property type="evidence" value="ECO:0007669"/>
    <property type="project" value="InterPro"/>
</dbReference>
<dbReference type="SUPFAM" id="SSF49785">
    <property type="entry name" value="Galactose-binding domain-like"/>
    <property type="match status" value="1"/>
</dbReference>
<comment type="caution">
    <text evidence="3">The sequence shown here is derived from an EMBL/GenBank/DDBJ whole genome shotgun (WGS) entry which is preliminary data.</text>
</comment>
<protein>
    <submittedName>
        <fullName evidence="3">Carbohydrate binding domain-containing protein</fullName>
    </submittedName>
</protein>
<evidence type="ECO:0000259" key="2">
    <source>
        <dbReference type="Pfam" id="PF02018"/>
    </source>
</evidence>
<feature type="domain" description="CBM-cenC" evidence="2">
    <location>
        <begin position="40"/>
        <end position="121"/>
    </location>
</feature>
<dbReference type="InterPro" id="IPR003305">
    <property type="entry name" value="CenC_carb-bd"/>
</dbReference>
<reference evidence="4" key="1">
    <citation type="journal article" date="2017" name="Genome Announc.">
        <title>Draft Genome Sequence of Terrimicrobium sacchariphilum NM-5T, a Facultative Anaerobic Soil Bacterium of the Class Spartobacteria.</title>
        <authorList>
            <person name="Qiu Y.L."/>
            <person name="Tourlousse D.M."/>
            <person name="Matsuura N."/>
            <person name="Ohashi A."/>
            <person name="Sekiguchi Y."/>
        </authorList>
    </citation>
    <scope>NUCLEOTIDE SEQUENCE [LARGE SCALE GENOMIC DNA]</scope>
    <source>
        <strain evidence="4">NM-5</strain>
    </source>
</reference>
<evidence type="ECO:0000313" key="4">
    <source>
        <dbReference type="Proteomes" id="UP000076023"/>
    </source>
</evidence>
<keyword evidence="4" id="KW-1185">Reference proteome</keyword>
<accession>A0A146GDX7</accession>
<dbReference type="RefSeq" id="WP_075080308.1">
    <property type="nucleotide sequence ID" value="NZ_BDCO01000002.1"/>
</dbReference>
<dbReference type="AlphaFoldDB" id="A0A146GDX7"/>
<organism evidence="3 4">
    <name type="scientific">Terrimicrobium sacchariphilum</name>
    <dbReference type="NCBI Taxonomy" id="690879"/>
    <lineage>
        <taxon>Bacteria</taxon>
        <taxon>Pseudomonadati</taxon>
        <taxon>Verrucomicrobiota</taxon>
        <taxon>Terrimicrobiia</taxon>
        <taxon>Terrimicrobiales</taxon>
        <taxon>Terrimicrobiaceae</taxon>
        <taxon>Terrimicrobium</taxon>
    </lineage>
</organism>
<proteinExistence type="predicted"/>
<evidence type="ECO:0000313" key="3">
    <source>
        <dbReference type="EMBL" id="GAT34696.1"/>
    </source>
</evidence>
<dbReference type="OrthoDB" id="9814627at2"/>
<dbReference type="Proteomes" id="UP000076023">
    <property type="component" value="Unassembled WGS sequence"/>
</dbReference>
<dbReference type="Gene3D" id="2.60.120.260">
    <property type="entry name" value="Galactose-binding domain-like"/>
    <property type="match status" value="1"/>
</dbReference>
<gene>
    <name evidence="3" type="ORF">TSACC_23128</name>
</gene>